<evidence type="ECO:0000313" key="1">
    <source>
        <dbReference type="EMBL" id="EHA19370.1"/>
    </source>
</evidence>
<comment type="caution">
    <text evidence="1">The sequence shown here is derived from an EMBL/GenBank/DDBJ whole genome shotgun (WGS) entry which is preliminary data.</text>
</comment>
<dbReference type="Proteomes" id="UP000009038">
    <property type="component" value="Unassembled WGS sequence"/>
</dbReference>
<organism evidence="1 2">
    <name type="scientific">Aspergillus niger (strain ATCC 1015 / CBS 113.46 / FGSC A1144 / LSHB Ac4 / NCTC 3858a / NRRL 328 / USDA 3528.7)</name>
    <dbReference type="NCBI Taxonomy" id="380704"/>
    <lineage>
        <taxon>Eukaryota</taxon>
        <taxon>Fungi</taxon>
        <taxon>Dikarya</taxon>
        <taxon>Ascomycota</taxon>
        <taxon>Pezizomycotina</taxon>
        <taxon>Eurotiomycetes</taxon>
        <taxon>Eurotiomycetidae</taxon>
        <taxon>Eurotiales</taxon>
        <taxon>Aspergillaceae</taxon>
        <taxon>Aspergillus</taxon>
        <taxon>Aspergillus subgen. Circumdati</taxon>
    </lineage>
</organism>
<accession>G3YBX6</accession>
<dbReference type="EMBL" id="ACJE01000019">
    <property type="protein sequence ID" value="EHA19370.1"/>
    <property type="molecule type" value="Genomic_DNA"/>
</dbReference>
<dbReference type="AlphaFoldDB" id="G3YBX6"/>
<sequence length="336" mass="37102">MVPTYASTLSIPISLPPRDERAIEFTSDADIRIKGDTSNTLGQLDNHRYTKRWRITGFQCTQHAPCGNSGPLLLIVYSFDAASRANPKSPSTSASFPFRRYLLMRLLVPLCVVADCLFDIIKKRTSFSGNSTSNRVLSSIVIVFLRFSARPSHPTPYRVLDKRVRATRLPTLRIEISTKVRAPLLSETFYACQAALLHPDNTSTGQQHTRQTPYQNLSAEDTICPGTGTWKNPETGVLVGGLLNVALWFQSLKLGLSLSSRYWQTRASTGKSVAHVGFGVLILLEIKLLLGLGAVPPASISYADLYGQRPHCVKAAKARDTRMKTLTQVYTVHKGP</sequence>
<name>G3YBX6_ASPNA</name>
<gene>
    <name evidence="1" type="ORF">ASPNIDRAFT_38789</name>
</gene>
<dbReference type="HOGENOM" id="CLU_826333_0_0_1"/>
<proteinExistence type="predicted"/>
<dbReference type="VEuPathDB" id="FungiDB:ASPNIDRAFT2_38789"/>
<reference evidence="1 2" key="1">
    <citation type="journal article" date="2011" name="Genome Res.">
        <title>Comparative genomics of citric-acid-producing Aspergillus niger ATCC 1015 versus enzyme-producing CBS 513.88.</title>
        <authorList>
            <person name="Andersen M.R."/>
            <person name="Salazar M.P."/>
            <person name="Schaap P.J."/>
            <person name="van de Vondervoort P.J."/>
            <person name="Culley D."/>
            <person name="Thykaer J."/>
            <person name="Frisvad J.C."/>
            <person name="Nielsen K.F."/>
            <person name="Albang R."/>
            <person name="Albermann K."/>
            <person name="Berka R.M."/>
            <person name="Braus G.H."/>
            <person name="Braus-Stromeyer S.A."/>
            <person name="Corrochano L.M."/>
            <person name="Dai Z."/>
            <person name="van Dijck P.W."/>
            <person name="Hofmann G."/>
            <person name="Lasure L.L."/>
            <person name="Magnuson J.K."/>
            <person name="Menke H."/>
            <person name="Meijer M."/>
            <person name="Meijer S.L."/>
            <person name="Nielsen J.B."/>
            <person name="Nielsen M.L."/>
            <person name="van Ooyen A.J."/>
            <person name="Pel H.J."/>
            <person name="Poulsen L."/>
            <person name="Samson R.A."/>
            <person name="Stam H."/>
            <person name="Tsang A."/>
            <person name="van den Brink J.M."/>
            <person name="Atkins A."/>
            <person name="Aerts A."/>
            <person name="Shapiro H."/>
            <person name="Pangilinan J."/>
            <person name="Salamov A."/>
            <person name="Lou Y."/>
            <person name="Lindquist E."/>
            <person name="Lucas S."/>
            <person name="Grimwood J."/>
            <person name="Grigoriev I.V."/>
            <person name="Kubicek C.P."/>
            <person name="Martinez D."/>
            <person name="van Peij N.N."/>
            <person name="Roubos J.A."/>
            <person name="Nielsen J."/>
            <person name="Baker S.E."/>
        </authorList>
    </citation>
    <scope>NUCLEOTIDE SEQUENCE [LARGE SCALE GENOMIC DNA]</scope>
    <source>
        <strain evidence="2">ATCC 1015 / CBS 113.46 / FGSC A1144 / LSHB Ac4 / NCTC 3858a / NRRL 328 / USDA 3528.7</strain>
    </source>
</reference>
<protein>
    <submittedName>
        <fullName evidence="1">Uncharacterized protein</fullName>
    </submittedName>
</protein>
<evidence type="ECO:0000313" key="2">
    <source>
        <dbReference type="Proteomes" id="UP000009038"/>
    </source>
</evidence>